<dbReference type="RefSeq" id="WP_119604078.1">
    <property type="nucleotide sequence ID" value="NZ_QXUL01000053.1"/>
</dbReference>
<gene>
    <name evidence="6" type="ORF">BU097_10190</name>
</gene>
<keyword evidence="2" id="KW-0378">Hydrolase</keyword>
<feature type="active site" description="Charge relay system" evidence="3">
    <location>
        <position position="314"/>
    </location>
</feature>
<evidence type="ECO:0000259" key="5">
    <source>
        <dbReference type="Pfam" id="PF17676"/>
    </source>
</evidence>
<dbReference type="PANTHER" id="PTHR30237:SF4">
    <property type="entry name" value="LD-CARBOXYPEPTIDASE C-TERMINAL DOMAIN-CONTAINING PROTEIN"/>
    <property type="match status" value="1"/>
</dbReference>
<dbReference type="Gene3D" id="3.50.30.60">
    <property type="entry name" value="LD-carboxypeptidase A C-terminal domain-like"/>
    <property type="match status" value="1"/>
</dbReference>
<dbReference type="AlphaFoldDB" id="A0A418ILX6"/>
<evidence type="ECO:0000313" key="7">
    <source>
        <dbReference type="Proteomes" id="UP000285567"/>
    </source>
</evidence>
<comment type="similarity">
    <text evidence="1">Belongs to the peptidase S66 family.</text>
</comment>
<feature type="active site" description="Nucleophile" evidence="3">
    <location>
        <position position="115"/>
    </location>
</feature>
<feature type="active site" description="Charge relay system" evidence="3">
    <location>
        <position position="244"/>
    </location>
</feature>
<proteinExistence type="inferred from homology"/>
<dbReference type="EMBL" id="QXUL01000053">
    <property type="protein sequence ID" value="RIN09465.1"/>
    <property type="molecule type" value="Genomic_DNA"/>
</dbReference>
<dbReference type="InterPro" id="IPR003507">
    <property type="entry name" value="S66_fam"/>
</dbReference>
<dbReference type="InterPro" id="IPR027478">
    <property type="entry name" value="LdcA_N"/>
</dbReference>
<evidence type="ECO:0000259" key="4">
    <source>
        <dbReference type="Pfam" id="PF02016"/>
    </source>
</evidence>
<evidence type="ECO:0000256" key="3">
    <source>
        <dbReference type="PIRSR" id="PIRSR028757-1"/>
    </source>
</evidence>
<dbReference type="Gene3D" id="3.40.50.10740">
    <property type="entry name" value="Class I glutamine amidotransferase-like"/>
    <property type="match status" value="1"/>
</dbReference>
<keyword evidence="6" id="KW-0645">Protease</keyword>
<dbReference type="InterPro" id="IPR029062">
    <property type="entry name" value="Class_I_gatase-like"/>
</dbReference>
<keyword evidence="7" id="KW-1185">Reference proteome</keyword>
<dbReference type="CDD" id="cd07062">
    <property type="entry name" value="Peptidase_S66_mccF_like"/>
    <property type="match status" value="1"/>
</dbReference>
<name>A0A418ILX6_STAXY</name>
<feature type="domain" description="LD-carboxypeptidase C-terminal" evidence="5">
    <location>
        <begin position="210"/>
        <end position="329"/>
    </location>
</feature>
<dbReference type="PIRSF" id="PIRSF028757">
    <property type="entry name" value="LD-carboxypeptidase"/>
    <property type="match status" value="1"/>
</dbReference>
<dbReference type="GO" id="GO:0004180">
    <property type="term" value="F:carboxypeptidase activity"/>
    <property type="evidence" value="ECO:0007669"/>
    <property type="project" value="UniProtKB-KW"/>
</dbReference>
<reference evidence="6 7" key="1">
    <citation type="journal article" date="2016" name="Front. Microbiol.">
        <title>Comprehensive Phylogenetic Analysis of Bovine Non-aureus Staphylococci Species Based on Whole-Genome Sequencing.</title>
        <authorList>
            <person name="Naushad S."/>
            <person name="Barkema H.W."/>
            <person name="Luby C."/>
            <person name="Condas L.A."/>
            <person name="Nobrega D.B."/>
            <person name="Carson D.A."/>
            <person name="De Buck J."/>
        </authorList>
    </citation>
    <scope>NUCLEOTIDE SEQUENCE [LARGE SCALE GENOMIC DNA]</scope>
    <source>
        <strain evidence="6 7">SNUC 102</strain>
    </source>
</reference>
<protein>
    <submittedName>
        <fullName evidence="6">LD-carboxypeptidase</fullName>
    </submittedName>
</protein>
<accession>A0A418ILX6</accession>
<sequence length="346" mass="39750">MLKPQKLKRGDTVAIVSLSSGIAGDDSIIWRTYQGIQRLQEIFGLKVKIMPHALKGSEFIQQHPELRASDLNEAIRDREVKAIISCIGGDDAIRIWPYVDREALQNFPKIFSGYSDSTTVHMMFYKMGITSFYGPALLTDFAENINMDCYTIKDIEKNWFNSEPIGEVSPAKYIRPYGLSWNVENKAIARPVIQQQGYIFLQGQRQVNIKGHLIGGNLETLVDIIDSELFPQLNDFEQAILFLETSEDMPNPDEFRDMLFQLLKKGVFHRVNGIIFGKPFNNTYYEQYKDEILTFFNVEPLKQLPILYNLSFGHNEPKHILPYGVEAQINCETKQFFITEKAVTED</sequence>
<evidence type="ECO:0000256" key="2">
    <source>
        <dbReference type="ARBA" id="ARBA00022801"/>
    </source>
</evidence>
<evidence type="ECO:0000313" key="6">
    <source>
        <dbReference type="EMBL" id="RIN09465.1"/>
    </source>
</evidence>
<keyword evidence="6" id="KW-0121">Carboxypeptidase</keyword>
<dbReference type="PANTHER" id="PTHR30237">
    <property type="entry name" value="MURAMOYLTETRAPEPTIDE CARBOXYPEPTIDASE"/>
    <property type="match status" value="1"/>
</dbReference>
<dbReference type="Pfam" id="PF02016">
    <property type="entry name" value="Peptidase_S66"/>
    <property type="match status" value="1"/>
</dbReference>
<dbReference type="Proteomes" id="UP000285567">
    <property type="component" value="Unassembled WGS sequence"/>
</dbReference>
<organism evidence="6 7">
    <name type="scientific">Staphylococcus xylosus</name>
    <dbReference type="NCBI Taxonomy" id="1288"/>
    <lineage>
        <taxon>Bacteria</taxon>
        <taxon>Bacillati</taxon>
        <taxon>Bacillota</taxon>
        <taxon>Bacilli</taxon>
        <taxon>Bacillales</taxon>
        <taxon>Staphylococcaceae</taxon>
        <taxon>Staphylococcus</taxon>
    </lineage>
</organism>
<dbReference type="SUPFAM" id="SSF52317">
    <property type="entry name" value="Class I glutamine amidotransferase-like"/>
    <property type="match status" value="1"/>
</dbReference>
<dbReference type="InterPro" id="IPR040449">
    <property type="entry name" value="Peptidase_S66_N"/>
</dbReference>
<comment type="caution">
    <text evidence="6">The sequence shown here is derived from an EMBL/GenBank/DDBJ whole genome shotgun (WGS) entry which is preliminary data.</text>
</comment>
<dbReference type="InterPro" id="IPR040921">
    <property type="entry name" value="Peptidase_S66C"/>
</dbReference>
<evidence type="ECO:0000256" key="1">
    <source>
        <dbReference type="ARBA" id="ARBA00010233"/>
    </source>
</evidence>
<dbReference type="OrthoDB" id="9807329at2"/>
<feature type="domain" description="LD-carboxypeptidase N-terminal" evidence="4">
    <location>
        <begin position="13"/>
        <end position="134"/>
    </location>
</feature>
<dbReference type="Pfam" id="PF17676">
    <property type="entry name" value="Peptidase_S66C"/>
    <property type="match status" value="1"/>
</dbReference>
<dbReference type="InterPro" id="IPR027461">
    <property type="entry name" value="Carboxypeptidase_A_C_sf"/>
</dbReference>
<dbReference type="SUPFAM" id="SSF141986">
    <property type="entry name" value="LD-carboxypeptidase A C-terminal domain-like"/>
    <property type="match status" value="1"/>
</dbReference>